<dbReference type="RefSeq" id="WP_070195532.1">
    <property type="nucleotide sequence ID" value="NZ_LJGU01000113.1"/>
</dbReference>
<protein>
    <recommendedName>
        <fullName evidence="3">Acyltransferase 3 domain-containing protein</fullName>
    </recommendedName>
</protein>
<feature type="transmembrane region" description="Helical" evidence="2">
    <location>
        <begin position="99"/>
        <end position="119"/>
    </location>
</feature>
<sequence>MRRSRPPAAATGVAGVSRVALPPERERPPPGREAAAPSDGAPPDGATAAGSAEATRTADTSRQAGREPFFDNAKYLAIVLVASAHAWEPYLGDSRAATALYMFVYAFHMPAFIVISGYFSRGFELTARRMPRLVAGVLVPYLLFEVAYAYFYRWTDHDPDYPIDATDPQFLNWFLLALFLWRLSTPLWRALRWPLPIALLVAVLSSVTPSVGDGLDLQRSLQFLPFFVLGLRLRPEHFTALRHPRVRLAALPATAGALVFAYWAAPRLNHEWFYHRDSAQELGVPAVTGGVMSLGLFACSLVLTCCFLAWVPRRRLWCTALGAGTLYGYLLHGFLIKGSVRWGWYDPAWPNAPYGMVAVTVLAAAGVTLLCTSPVRRVFRFVVEPRMRWFFRDDPVAEARGRARPGSAPPGDSGR</sequence>
<organism evidence="4 5">
    <name type="scientific">Streptomyces oceani</name>
    <dbReference type="NCBI Taxonomy" id="1075402"/>
    <lineage>
        <taxon>Bacteria</taxon>
        <taxon>Bacillati</taxon>
        <taxon>Actinomycetota</taxon>
        <taxon>Actinomycetes</taxon>
        <taxon>Kitasatosporales</taxon>
        <taxon>Streptomycetaceae</taxon>
        <taxon>Streptomyces</taxon>
    </lineage>
</organism>
<feature type="transmembrane region" description="Helical" evidence="2">
    <location>
        <begin position="285"/>
        <end position="309"/>
    </location>
</feature>
<feature type="transmembrane region" description="Helical" evidence="2">
    <location>
        <begin position="131"/>
        <end position="150"/>
    </location>
</feature>
<dbReference type="EMBL" id="LJGU01000113">
    <property type="protein sequence ID" value="OEV04460.1"/>
    <property type="molecule type" value="Genomic_DNA"/>
</dbReference>
<evidence type="ECO:0000256" key="1">
    <source>
        <dbReference type="SAM" id="MobiDB-lite"/>
    </source>
</evidence>
<gene>
    <name evidence="4" type="ORF">AN216_05920</name>
</gene>
<dbReference type="InterPro" id="IPR052734">
    <property type="entry name" value="Nod_factor_acetyltransferase"/>
</dbReference>
<dbReference type="Pfam" id="PF01757">
    <property type="entry name" value="Acyl_transf_3"/>
    <property type="match status" value="1"/>
</dbReference>
<dbReference type="Proteomes" id="UP000176101">
    <property type="component" value="Unassembled WGS sequence"/>
</dbReference>
<dbReference type="OrthoDB" id="6623990at2"/>
<reference evidence="4 5" key="1">
    <citation type="journal article" date="2016" name="Front. Microbiol.">
        <title>Comparative Genomics Analysis of Streptomyces Species Reveals Their Adaptation to the Marine Environment and Their Diversity at the Genomic Level.</title>
        <authorList>
            <person name="Tian X."/>
            <person name="Zhang Z."/>
            <person name="Yang T."/>
            <person name="Chen M."/>
            <person name="Li J."/>
            <person name="Chen F."/>
            <person name="Yang J."/>
            <person name="Li W."/>
            <person name="Zhang B."/>
            <person name="Zhang Z."/>
            <person name="Wu J."/>
            <person name="Zhang C."/>
            <person name="Long L."/>
            <person name="Xiao J."/>
        </authorList>
    </citation>
    <scope>NUCLEOTIDE SEQUENCE [LARGE SCALE GENOMIC DNA]</scope>
    <source>
        <strain evidence="4 5">SCSIO 02100</strain>
    </source>
</reference>
<feature type="transmembrane region" description="Helical" evidence="2">
    <location>
        <begin position="356"/>
        <end position="379"/>
    </location>
</feature>
<feature type="transmembrane region" description="Helical" evidence="2">
    <location>
        <begin position="69"/>
        <end position="87"/>
    </location>
</feature>
<feature type="compositionally biased region" description="Low complexity" evidence="1">
    <location>
        <begin position="32"/>
        <end position="52"/>
    </location>
</feature>
<keyword evidence="2" id="KW-1133">Transmembrane helix</keyword>
<comment type="caution">
    <text evidence="4">The sequence shown here is derived from an EMBL/GenBank/DDBJ whole genome shotgun (WGS) entry which is preliminary data.</text>
</comment>
<feature type="transmembrane region" description="Helical" evidence="2">
    <location>
        <begin position="316"/>
        <end position="336"/>
    </location>
</feature>
<accession>A0A1E7KKP4</accession>
<evidence type="ECO:0000313" key="5">
    <source>
        <dbReference type="Proteomes" id="UP000176101"/>
    </source>
</evidence>
<dbReference type="AlphaFoldDB" id="A0A1E7KKP4"/>
<proteinExistence type="predicted"/>
<keyword evidence="2" id="KW-0812">Transmembrane</keyword>
<evidence type="ECO:0000256" key="2">
    <source>
        <dbReference type="SAM" id="Phobius"/>
    </source>
</evidence>
<dbReference type="PANTHER" id="PTHR37312:SF1">
    <property type="entry name" value="MEMBRANE-BOUND ACYLTRANSFERASE YKRP-RELATED"/>
    <property type="match status" value="1"/>
</dbReference>
<feature type="transmembrane region" description="Helical" evidence="2">
    <location>
        <begin position="170"/>
        <end position="188"/>
    </location>
</feature>
<dbReference type="PATRIC" id="fig|1075402.3.peg.3962"/>
<keyword evidence="2" id="KW-0472">Membrane</keyword>
<name>A0A1E7KKP4_9ACTN</name>
<dbReference type="GO" id="GO:0016747">
    <property type="term" value="F:acyltransferase activity, transferring groups other than amino-acyl groups"/>
    <property type="evidence" value="ECO:0007669"/>
    <property type="project" value="InterPro"/>
</dbReference>
<evidence type="ECO:0000313" key="4">
    <source>
        <dbReference type="EMBL" id="OEV04460.1"/>
    </source>
</evidence>
<dbReference type="STRING" id="1075402.AN216_05920"/>
<feature type="domain" description="Acyltransferase 3" evidence="3">
    <location>
        <begin position="69"/>
        <end position="368"/>
    </location>
</feature>
<dbReference type="InterPro" id="IPR002656">
    <property type="entry name" value="Acyl_transf_3_dom"/>
</dbReference>
<evidence type="ECO:0000259" key="3">
    <source>
        <dbReference type="Pfam" id="PF01757"/>
    </source>
</evidence>
<feature type="region of interest" description="Disordered" evidence="1">
    <location>
        <begin position="1"/>
        <end position="63"/>
    </location>
</feature>
<dbReference type="PANTHER" id="PTHR37312">
    <property type="entry name" value="MEMBRANE-BOUND ACYLTRANSFERASE YKRP-RELATED"/>
    <property type="match status" value="1"/>
</dbReference>
<keyword evidence="5" id="KW-1185">Reference proteome</keyword>
<feature type="transmembrane region" description="Helical" evidence="2">
    <location>
        <begin position="246"/>
        <end position="265"/>
    </location>
</feature>